<dbReference type="InterPro" id="IPR019247">
    <property type="entry name" value="Histidine_kinase_BarA_N"/>
</dbReference>
<dbReference type="RefSeq" id="WP_008062116.1">
    <property type="nucleotide sequence ID" value="NZ_AFHG01000052.1"/>
</dbReference>
<dbReference type="Pfam" id="PF09984">
    <property type="entry name" value="sCache_4"/>
    <property type="match status" value="1"/>
</dbReference>
<evidence type="ECO:0000256" key="1">
    <source>
        <dbReference type="ARBA" id="ARBA00000085"/>
    </source>
</evidence>
<evidence type="ECO:0000256" key="9">
    <source>
        <dbReference type="SAM" id="Phobius"/>
    </source>
</evidence>
<name>F5RDX2_METUF</name>
<feature type="coiled-coil region" evidence="8">
    <location>
        <begin position="234"/>
        <end position="268"/>
    </location>
</feature>
<evidence type="ECO:0000256" key="4">
    <source>
        <dbReference type="ARBA" id="ARBA00022553"/>
    </source>
</evidence>
<evidence type="ECO:0000259" key="11">
    <source>
        <dbReference type="PROSITE" id="PS50110"/>
    </source>
</evidence>
<dbReference type="Proteomes" id="UP000005019">
    <property type="component" value="Unassembled WGS sequence"/>
</dbReference>
<dbReference type="SMART" id="SM00304">
    <property type="entry name" value="HAMP"/>
    <property type="match status" value="1"/>
</dbReference>
<evidence type="ECO:0000259" key="12">
    <source>
        <dbReference type="PROSITE" id="PS50885"/>
    </source>
</evidence>
<dbReference type="SMART" id="SM00388">
    <property type="entry name" value="HisKA"/>
    <property type="match status" value="1"/>
</dbReference>
<dbReference type="GO" id="GO:0000155">
    <property type="term" value="F:phosphorelay sensor kinase activity"/>
    <property type="evidence" value="ECO:0007669"/>
    <property type="project" value="InterPro"/>
</dbReference>
<dbReference type="EMBL" id="AFHG01000052">
    <property type="protein sequence ID" value="EGK71103.1"/>
    <property type="molecule type" value="Genomic_DNA"/>
</dbReference>
<dbReference type="Pfam" id="PF02518">
    <property type="entry name" value="HATPase_c"/>
    <property type="match status" value="1"/>
</dbReference>
<keyword evidence="6" id="KW-0418">Kinase</keyword>
<accession>F5RDX2</accession>
<evidence type="ECO:0000256" key="5">
    <source>
        <dbReference type="ARBA" id="ARBA00022679"/>
    </source>
</evidence>
<evidence type="ECO:0000313" key="13">
    <source>
        <dbReference type="EMBL" id="EGK71103.1"/>
    </source>
</evidence>
<dbReference type="InterPro" id="IPR001789">
    <property type="entry name" value="Sig_transdc_resp-reg_receiver"/>
</dbReference>
<feature type="domain" description="HAMP" evidence="12">
    <location>
        <begin position="197"/>
        <end position="249"/>
    </location>
</feature>
<dbReference type="EC" id="2.7.13.3" evidence="3"/>
<feature type="modified residue" description="4-aspartylphosphate" evidence="7">
    <location>
        <position position="567"/>
    </location>
</feature>
<dbReference type="STRING" id="1000565.METUNv1_02489"/>
<dbReference type="SUPFAM" id="SSF52172">
    <property type="entry name" value="CheY-like"/>
    <property type="match status" value="1"/>
</dbReference>
<feature type="domain" description="Response regulatory" evidence="11">
    <location>
        <begin position="516"/>
        <end position="633"/>
    </location>
</feature>
<dbReference type="CDD" id="cd06225">
    <property type="entry name" value="HAMP"/>
    <property type="match status" value="1"/>
</dbReference>
<dbReference type="PROSITE" id="PS50109">
    <property type="entry name" value="HIS_KIN"/>
    <property type="match status" value="1"/>
</dbReference>
<dbReference type="InterPro" id="IPR003661">
    <property type="entry name" value="HisK_dim/P_dom"/>
</dbReference>
<keyword evidence="9" id="KW-0472">Membrane</keyword>
<dbReference type="SMART" id="SM00387">
    <property type="entry name" value="HATPase_c"/>
    <property type="match status" value="1"/>
</dbReference>
<dbReference type="InterPro" id="IPR036890">
    <property type="entry name" value="HATPase_C_sf"/>
</dbReference>
<organism evidence="13 14">
    <name type="scientific">Methyloversatilis universalis (strain ATCC BAA-1314 / DSM 25237 / JCM 13912 / CCUG 52030 / FAM5)</name>
    <dbReference type="NCBI Taxonomy" id="1000565"/>
    <lineage>
        <taxon>Bacteria</taxon>
        <taxon>Pseudomonadati</taxon>
        <taxon>Pseudomonadota</taxon>
        <taxon>Betaproteobacteria</taxon>
        <taxon>Nitrosomonadales</taxon>
        <taxon>Sterolibacteriaceae</taxon>
        <taxon>Methyloversatilis</taxon>
    </lineage>
</organism>
<keyword evidence="9" id="KW-0812">Transmembrane</keyword>
<dbReference type="InterPro" id="IPR005467">
    <property type="entry name" value="His_kinase_dom"/>
</dbReference>
<dbReference type="SMART" id="SM00448">
    <property type="entry name" value="REC"/>
    <property type="match status" value="1"/>
</dbReference>
<evidence type="ECO:0000313" key="14">
    <source>
        <dbReference type="Proteomes" id="UP000005019"/>
    </source>
</evidence>
<dbReference type="GO" id="GO:0009927">
    <property type="term" value="F:histidine phosphotransfer kinase activity"/>
    <property type="evidence" value="ECO:0007669"/>
    <property type="project" value="TreeGrafter"/>
</dbReference>
<keyword evidence="9" id="KW-1133">Transmembrane helix</keyword>
<dbReference type="InterPro" id="IPR036097">
    <property type="entry name" value="HisK_dim/P_sf"/>
</dbReference>
<dbReference type="CDD" id="cd00156">
    <property type="entry name" value="REC"/>
    <property type="match status" value="1"/>
</dbReference>
<dbReference type="Gene3D" id="1.10.287.130">
    <property type="match status" value="1"/>
</dbReference>
<reference evidence="13 14" key="1">
    <citation type="journal article" date="2011" name="J. Bacteriol.">
        <title>Genome sequence of Methyloversatilis universalis FAM5T, a methylotrophic representative of the order Rhodocyclales.</title>
        <authorList>
            <person name="Kittichotirat W."/>
            <person name="Good N.M."/>
            <person name="Hall R."/>
            <person name="Bringel F."/>
            <person name="Lajus A."/>
            <person name="Medigue C."/>
            <person name="Smalley N.E."/>
            <person name="Beck D."/>
            <person name="Bumgarner R."/>
            <person name="Vuilleumier S."/>
            <person name="Kalyuzhnaya M.G."/>
        </authorList>
    </citation>
    <scope>NUCLEOTIDE SEQUENCE [LARGE SCALE GENOMIC DNA]</scope>
    <source>
        <strain evidence="14">ATCC BAA-1314 / JCM 13912 / FAM5</strain>
    </source>
</reference>
<evidence type="ECO:0000259" key="10">
    <source>
        <dbReference type="PROSITE" id="PS50109"/>
    </source>
</evidence>
<evidence type="ECO:0000256" key="6">
    <source>
        <dbReference type="ARBA" id="ARBA00022777"/>
    </source>
</evidence>
<dbReference type="AlphaFoldDB" id="F5RDX2"/>
<feature type="transmembrane region" description="Helical" evidence="9">
    <location>
        <begin position="6"/>
        <end position="31"/>
    </location>
</feature>
<protein>
    <recommendedName>
        <fullName evidence="3">histidine kinase</fullName>
        <ecNumber evidence="3">2.7.13.3</ecNumber>
    </recommendedName>
</protein>
<evidence type="ECO:0000256" key="7">
    <source>
        <dbReference type="PROSITE-ProRule" id="PRU00169"/>
    </source>
</evidence>
<comment type="catalytic activity">
    <reaction evidence="1">
        <text>ATP + protein L-histidine = ADP + protein N-phospho-L-histidine.</text>
        <dbReference type="EC" id="2.7.13.3"/>
    </reaction>
</comment>
<keyword evidence="14" id="KW-1185">Reference proteome</keyword>
<keyword evidence="8" id="KW-0175">Coiled coil</keyword>
<proteinExistence type="predicted"/>
<evidence type="ECO:0000256" key="8">
    <source>
        <dbReference type="SAM" id="Coils"/>
    </source>
</evidence>
<dbReference type="InterPro" id="IPR003660">
    <property type="entry name" value="HAMP_dom"/>
</dbReference>
<comment type="subcellular location">
    <subcellularLocation>
        <location evidence="2">Membrane</location>
    </subcellularLocation>
</comment>
<dbReference type="Pfam" id="PF00672">
    <property type="entry name" value="HAMP"/>
    <property type="match status" value="1"/>
</dbReference>
<dbReference type="SUPFAM" id="SSF47384">
    <property type="entry name" value="Homodimeric domain of signal transducing histidine kinase"/>
    <property type="match status" value="1"/>
</dbReference>
<keyword evidence="5" id="KW-0808">Transferase</keyword>
<dbReference type="FunFam" id="3.30.565.10:FF:000049">
    <property type="entry name" value="Two-component sensor histidine kinase"/>
    <property type="match status" value="1"/>
</dbReference>
<feature type="domain" description="Histidine kinase" evidence="10">
    <location>
        <begin position="282"/>
        <end position="495"/>
    </location>
</feature>
<dbReference type="Pfam" id="PF00072">
    <property type="entry name" value="Response_reg"/>
    <property type="match status" value="1"/>
</dbReference>
<dbReference type="InterPro" id="IPR003594">
    <property type="entry name" value="HATPase_dom"/>
</dbReference>
<feature type="transmembrane region" description="Helical" evidence="9">
    <location>
        <begin position="173"/>
        <end position="193"/>
    </location>
</feature>
<dbReference type="Gene3D" id="6.10.340.10">
    <property type="match status" value="1"/>
</dbReference>
<dbReference type="InterPro" id="IPR011006">
    <property type="entry name" value="CheY-like_superfamily"/>
</dbReference>
<evidence type="ECO:0000256" key="2">
    <source>
        <dbReference type="ARBA" id="ARBA00004370"/>
    </source>
</evidence>
<dbReference type="InterPro" id="IPR004358">
    <property type="entry name" value="Sig_transdc_His_kin-like_C"/>
</dbReference>
<sequence length="641" mass="69012">MKHWGIRLRVLLVALAPVMAFGIAGGVWMVLHRLAELESSLIERGRATARQVAATADYGIFSGNTDALVSLIEAARREPDVSGIMVSSRDGDLAVSGGVLSPEAYLPGRRAAGLALVELDHALMFVEPIVRSAVLDESDVFDGLGEPVTDRQPIGWVLVEVSRARVEAMKVDFILTSAGVIAAALMLASVFAFRISRTVTGPVREVSQAVRRIGDGDLSVRLPVSGGGSLRVLAEGVNGMAERLLRARDELEARIADATRQLRSRTDEAERANHAKSRFLAAASHDLRQPMHALGLFVAELAERLRGSEHRTLIRQIEESVGAMEDLLDALLDMSKLDAGGVTVRRSHFPLQPMLSRIVDDFAADALQRGLRLKLRATPLWVESDPLLLERIMINLLSNAVRYTQRGGVLVCVRRRGQDAVIEVRDSGPGIPAEAHDMIFEEFYQLQNPARARGQGLGLGLAIVRRLSGLLGHDVAIRSRAQHGSIFSVSVPCVAPPVGDVAEMEPAALPASLSLFVIVIDDDPGSRNSVAGLLQSWGCDVLCAPNLSEARDAIRLRERSPALILCDFRLAAVASGIDVLDALLAEQGGEIAGALVTGDTDPQVRRLAAARGYPVLHKPVRPARLRALVQQAVARQQNPVS</sequence>
<evidence type="ECO:0000256" key="3">
    <source>
        <dbReference type="ARBA" id="ARBA00012438"/>
    </source>
</evidence>
<dbReference type="OrthoDB" id="6114847at2"/>
<gene>
    <name evidence="13" type="ORF">METUNv1_02489</name>
</gene>
<dbReference type="SUPFAM" id="SSF158472">
    <property type="entry name" value="HAMP domain-like"/>
    <property type="match status" value="1"/>
</dbReference>
<dbReference type="Gene3D" id="3.40.50.2300">
    <property type="match status" value="1"/>
</dbReference>
<dbReference type="GO" id="GO:0005886">
    <property type="term" value="C:plasma membrane"/>
    <property type="evidence" value="ECO:0007669"/>
    <property type="project" value="TreeGrafter"/>
</dbReference>
<dbReference type="PRINTS" id="PR00344">
    <property type="entry name" value="BCTRLSENSOR"/>
</dbReference>
<keyword evidence="4 7" id="KW-0597">Phosphoprotein</keyword>
<dbReference type="Gene3D" id="3.30.565.10">
    <property type="entry name" value="Histidine kinase-like ATPase, C-terminal domain"/>
    <property type="match status" value="1"/>
</dbReference>
<dbReference type="PANTHER" id="PTHR43047:SF9">
    <property type="entry name" value="HISTIDINE KINASE"/>
    <property type="match status" value="1"/>
</dbReference>
<dbReference type="PROSITE" id="PS50885">
    <property type="entry name" value="HAMP"/>
    <property type="match status" value="1"/>
</dbReference>
<dbReference type="SUPFAM" id="SSF55874">
    <property type="entry name" value="ATPase domain of HSP90 chaperone/DNA topoisomerase II/histidine kinase"/>
    <property type="match status" value="1"/>
</dbReference>
<dbReference type="Pfam" id="PF00512">
    <property type="entry name" value="HisKA"/>
    <property type="match status" value="1"/>
</dbReference>
<dbReference type="CDD" id="cd00082">
    <property type="entry name" value="HisKA"/>
    <property type="match status" value="1"/>
</dbReference>
<dbReference type="PANTHER" id="PTHR43047">
    <property type="entry name" value="TWO-COMPONENT HISTIDINE PROTEIN KINASE"/>
    <property type="match status" value="1"/>
</dbReference>
<dbReference type="eggNOG" id="COG2205">
    <property type="taxonomic scope" value="Bacteria"/>
</dbReference>
<comment type="caution">
    <text evidence="13">The sequence shown here is derived from an EMBL/GenBank/DDBJ whole genome shotgun (WGS) entry which is preliminary data.</text>
</comment>
<dbReference type="PROSITE" id="PS50110">
    <property type="entry name" value="RESPONSE_REGULATORY"/>
    <property type="match status" value="1"/>
</dbReference>